<proteinExistence type="predicted"/>
<dbReference type="Proteomes" id="UP000031623">
    <property type="component" value="Chromosome"/>
</dbReference>
<dbReference type="HOGENOM" id="CLU_2738777_0_0_6"/>
<accession>A0A090AI92</accession>
<sequence length="71" mass="7220">MGETQIVPATASTKVTGGSTMAYLSAHPLGVVVVGSLLLGIGAYYFGKAMANRANRKKAEQVEKAVAPVAA</sequence>
<protein>
    <submittedName>
        <fullName evidence="2">Uncharacterized protein</fullName>
    </submittedName>
</protein>
<dbReference type="EMBL" id="AP014633">
    <property type="protein sequence ID" value="BAP57069.1"/>
    <property type="molecule type" value="Genomic_DNA"/>
</dbReference>
<gene>
    <name evidence="2" type="ORF">THII_2772</name>
</gene>
<keyword evidence="1" id="KW-0812">Transmembrane</keyword>
<keyword evidence="1" id="KW-0472">Membrane</keyword>
<dbReference type="AlphaFoldDB" id="A0A090AI92"/>
<feature type="transmembrane region" description="Helical" evidence="1">
    <location>
        <begin position="29"/>
        <end position="47"/>
    </location>
</feature>
<keyword evidence="3" id="KW-1185">Reference proteome</keyword>
<evidence type="ECO:0000256" key="1">
    <source>
        <dbReference type="SAM" id="Phobius"/>
    </source>
</evidence>
<reference evidence="2 3" key="1">
    <citation type="journal article" date="2014" name="ISME J.">
        <title>Ecophysiology of Thioploca ingrica as revealed by the complete genome sequence supplemented with proteomic evidence.</title>
        <authorList>
            <person name="Kojima H."/>
            <person name="Ogura Y."/>
            <person name="Yamamoto N."/>
            <person name="Togashi T."/>
            <person name="Mori H."/>
            <person name="Watanabe T."/>
            <person name="Nemoto F."/>
            <person name="Kurokawa K."/>
            <person name="Hayashi T."/>
            <person name="Fukui M."/>
        </authorList>
    </citation>
    <scope>NUCLEOTIDE SEQUENCE [LARGE SCALE GENOMIC DNA]</scope>
</reference>
<dbReference type="KEGG" id="tig:THII_2772"/>
<evidence type="ECO:0000313" key="2">
    <source>
        <dbReference type="EMBL" id="BAP57069.1"/>
    </source>
</evidence>
<keyword evidence="1" id="KW-1133">Transmembrane helix</keyword>
<name>A0A090AI92_9GAMM</name>
<organism evidence="2 3">
    <name type="scientific">Thioploca ingrica</name>
    <dbReference type="NCBI Taxonomy" id="40754"/>
    <lineage>
        <taxon>Bacteria</taxon>
        <taxon>Pseudomonadati</taxon>
        <taxon>Pseudomonadota</taxon>
        <taxon>Gammaproteobacteria</taxon>
        <taxon>Thiotrichales</taxon>
        <taxon>Thiotrichaceae</taxon>
        <taxon>Thioploca</taxon>
    </lineage>
</organism>
<evidence type="ECO:0000313" key="3">
    <source>
        <dbReference type="Proteomes" id="UP000031623"/>
    </source>
</evidence>